<dbReference type="EMBL" id="JALBUU010000071">
    <property type="protein sequence ID" value="MCI0755816.1"/>
    <property type="molecule type" value="Genomic_DNA"/>
</dbReference>
<dbReference type="GO" id="GO:0016787">
    <property type="term" value="F:hydrolase activity"/>
    <property type="evidence" value="ECO:0007669"/>
    <property type="project" value="UniProtKB-KW"/>
</dbReference>
<evidence type="ECO:0000256" key="1">
    <source>
        <dbReference type="ARBA" id="ARBA00022801"/>
    </source>
</evidence>
<keyword evidence="4" id="KW-1185">Reference proteome</keyword>
<proteinExistence type="predicted"/>
<organism evidence="3 4">
    <name type="scientific">Teichococcus vastitatis</name>
    <dbReference type="NCBI Taxonomy" id="2307076"/>
    <lineage>
        <taxon>Bacteria</taxon>
        <taxon>Pseudomonadati</taxon>
        <taxon>Pseudomonadota</taxon>
        <taxon>Alphaproteobacteria</taxon>
        <taxon>Acetobacterales</taxon>
        <taxon>Roseomonadaceae</taxon>
        <taxon>Roseomonas</taxon>
    </lineage>
</organism>
<dbReference type="InterPro" id="IPR000868">
    <property type="entry name" value="Isochorismatase-like_dom"/>
</dbReference>
<accession>A0ABS9W998</accession>
<dbReference type="Proteomes" id="UP001201985">
    <property type="component" value="Unassembled WGS sequence"/>
</dbReference>
<dbReference type="InterPro" id="IPR036380">
    <property type="entry name" value="Isochorismatase-like_sf"/>
</dbReference>
<feature type="domain" description="Isochorismatase-like" evidence="2">
    <location>
        <begin position="16"/>
        <end position="190"/>
    </location>
</feature>
<keyword evidence="1 3" id="KW-0378">Hydrolase</keyword>
<reference evidence="3 4" key="1">
    <citation type="submission" date="2022-03" db="EMBL/GenBank/DDBJ databases">
        <title>Complete genome analysis of Roseomonas KG 17.1 : a prolific producer of plant growth promoters.</title>
        <authorList>
            <person name="Saadouli I."/>
            <person name="Najjari A."/>
            <person name="Mosbah A."/>
            <person name="Ouzari H.I."/>
        </authorList>
    </citation>
    <scope>NUCLEOTIDE SEQUENCE [LARGE SCALE GENOMIC DNA]</scope>
    <source>
        <strain evidence="3 4">KG17-1</strain>
    </source>
</reference>
<dbReference type="CDD" id="cd00431">
    <property type="entry name" value="cysteine_hydrolases"/>
    <property type="match status" value="1"/>
</dbReference>
<comment type="caution">
    <text evidence="3">The sequence shown here is derived from an EMBL/GenBank/DDBJ whole genome shotgun (WGS) entry which is preliminary data.</text>
</comment>
<dbReference type="InterPro" id="IPR050272">
    <property type="entry name" value="Isochorismatase-like_hydrls"/>
</dbReference>
<dbReference type="SUPFAM" id="SSF52499">
    <property type="entry name" value="Isochorismatase-like hydrolases"/>
    <property type="match status" value="1"/>
</dbReference>
<protein>
    <submittedName>
        <fullName evidence="3">Cysteine hydrolase</fullName>
    </submittedName>
</protein>
<gene>
    <name evidence="3" type="ORF">MON41_19300</name>
</gene>
<sequence>MAAHEGLRHGHLGPNTLHLCIDMQQLFAEGPWETPWLKRVLPVVEELANARPDCTLFTRFMPPANVAEARGMWRRYYEHWPQMVREALPPERTELMPSLARLVPPAEVLDKDVYSPWVAPELHRRLQERGVDTLVITGAETDVCVLAAVLGAVDLGYRVVVPVDAICSSSDRTHDALLTLYRERFGQQIEAVRSEEVLRAWT</sequence>
<dbReference type="PANTHER" id="PTHR43540">
    <property type="entry name" value="PEROXYUREIDOACRYLATE/UREIDOACRYLATE AMIDOHYDROLASE-RELATED"/>
    <property type="match status" value="1"/>
</dbReference>
<dbReference type="Gene3D" id="3.40.50.850">
    <property type="entry name" value="Isochorismatase-like"/>
    <property type="match status" value="1"/>
</dbReference>
<evidence type="ECO:0000313" key="3">
    <source>
        <dbReference type="EMBL" id="MCI0755816.1"/>
    </source>
</evidence>
<name>A0ABS9W998_9PROT</name>
<dbReference type="RefSeq" id="WP_120010518.1">
    <property type="nucleotide sequence ID" value="NZ_JALBUU010000071.1"/>
</dbReference>
<dbReference type="Pfam" id="PF00857">
    <property type="entry name" value="Isochorismatase"/>
    <property type="match status" value="1"/>
</dbReference>
<evidence type="ECO:0000313" key="4">
    <source>
        <dbReference type="Proteomes" id="UP001201985"/>
    </source>
</evidence>
<evidence type="ECO:0000259" key="2">
    <source>
        <dbReference type="Pfam" id="PF00857"/>
    </source>
</evidence>
<dbReference type="PANTHER" id="PTHR43540:SF6">
    <property type="entry name" value="ISOCHORISMATASE-LIKE DOMAIN-CONTAINING PROTEIN"/>
    <property type="match status" value="1"/>
</dbReference>